<gene>
    <name evidence="7" type="ORF">BJ212DRAFT_304976</name>
</gene>
<feature type="region of interest" description="Disordered" evidence="5">
    <location>
        <begin position="60"/>
        <end position="81"/>
    </location>
</feature>
<sequence>MHGVLPNSLAPPNPLHQLRPPQPLRMKNRDKSSTLEGHTWAHRPPPEDVYEHLEEFFPDHDLDKPSIEDSRGTPPTSVEQTYGIPNIVDRDKALVPPQKSIRTVVEQHKKRIDRVSRGEPSADTMVWRKRNTKIWGGPIEEIDPSLQTKANLDPYAAGPDRILKWVRGELIAKGTYGRVYLALNATTGEMFAVNQRMKSVQAFKTEIETLKDLDHPHIVQYLGFEETKTFLSIFLEYVPGGSIGRRLRDHGKFDEEVTKSFTGQILEGLEYLHSKNIIHRDLKADNILLESTGICKISDFGISKRADDPDGTASHVMQGTVFWMAPEAIHPQNKGYNTKVDIWSVGCVVLEMWSGKRPWSDDEAVTVMFKVYQNKQPPPISSDVVLSDLAKDFKDRCFTIDPEERASTAELSQHPYLELPRGWAFKSFK</sequence>
<evidence type="ECO:0000259" key="6">
    <source>
        <dbReference type="PROSITE" id="PS50011"/>
    </source>
</evidence>
<dbReference type="GeneID" id="64636888"/>
<organism evidence="7 8">
    <name type="scientific">Suillus subaureus</name>
    <dbReference type="NCBI Taxonomy" id="48587"/>
    <lineage>
        <taxon>Eukaryota</taxon>
        <taxon>Fungi</taxon>
        <taxon>Dikarya</taxon>
        <taxon>Basidiomycota</taxon>
        <taxon>Agaricomycotina</taxon>
        <taxon>Agaricomycetes</taxon>
        <taxon>Agaricomycetidae</taxon>
        <taxon>Boletales</taxon>
        <taxon>Suillineae</taxon>
        <taxon>Suillaceae</taxon>
        <taxon>Suillus</taxon>
    </lineage>
</organism>
<dbReference type="Gene3D" id="1.10.510.10">
    <property type="entry name" value="Transferase(Phosphotransferase) domain 1"/>
    <property type="match status" value="1"/>
</dbReference>
<evidence type="ECO:0000256" key="5">
    <source>
        <dbReference type="SAM" id="MobiDB-lite"/>
    </source>
</evidence>
<dbReference type="PROSITE" id="PS00108">
    <property type="entry name" value="PROTEIN_KINASE_ST"/>
    <property type="match status" value="1"/>
</dbReference>
<dbReference type="InterPro" id="IPR008271">
    <property type="entry name" value="Ser/Thr_kinase_AS"/>
</dbReference>
<dbReference type="GO" id="GO:0000165">
    <property type="term" value="P:MAPK cascade"/>
    <property type="evidence" value="ECO:0007669"/>
    <property type="project" value="UniProtKB-ARBA"/>
</dbReference>
<evidence type="ECO:0000313" key="7">
    <source>
        <dbReference type="EMBL" id="KAG1825845.1"/>
    </source>
</evidence>
<evidence type="ECO:0000256" key="4">
    <source>
        <dbReference type="ARBA" id="ARBA00022840"/>
    </source>
</evidence>
<evidence type="ECO:0000256" key="1">
    <source>
        <dbReference type="ARBA" id="ARBA00022679"/>
    </source>
</evidence>
<dbReference type="GO" id="GO:0004672">
    <property type="term" value="F:protein kinase activity"/>
    <property type="evidence" value="ECO:0007669"/>
    <property type="project" value="InterPro"/>
</dbReference>
<dbReference type="EMBL" id="JABBWG010000002">
    <property type="protein sequence ID" value="KAG1825845.1"/>
    <property type="molecule type" value="Genomic_DNA"/>
</dbReference>
<feature type="domain" description="Protein kinase" evidence="6">
    <location>
        <begin position="165"/>
        <end position="417"/>
    </location>
</feature>
<reference evidence="7" key="1">
    <citation type="journal article" date="2020" name="New Phytol.">
        <title>Comparative genomics reveals dynamic genome evolution in host specialist ectomycorrhizal fungi.</title>
        <authorList>
            <person name="Lofgren L.A."/>
            <person name="Nguyen N.H."/>
            <person name="Vilgalys R."/>
            <person name="Ruytinx J."/>
            <person name="Liao H.L."/>
            <person name="Branco S."/>
            <person name="Kuo A."/>
            <person name="LaButti K."/>
            <person name="Lipzen A."/>
            <person name="Andreopoulos W."/>
            <person name="Pangilinan J."/>
            <person name="Riley R."/>
            <person name="Hundley H."/>
            <person name="Na H."/>
            <person name="Barry K."/>
            <person name="Grigoriev I.V."/>
            <person name="Stajich J.E."/>
            <person name="Kennedy P.G."/>
        </authorList>
    </citation>
    <scope>NUCLEOTIDE SEQUENCE</scope>
    <source>
        <strain evidence="7">MN1</strain>
    </source>
</reference>
<dbReference type="SMART" id="SM00220">
    <property type="entry name" value="S_TKc"/>
    <property type="match status" value="1"/>
</dbReference>
<feature type="region of interest" description="Disordered" evidence="5">
    <location>
        <begin position="1"/>
        <end position="46"/>
    </location>
</feature>
<dbReference type="OrthoDB" id="266718at2759"/>
<dbReference type="InterPro" id="IPR000719">
    <property type="entry name" value="Prot_kinase_dom"/>
</dbReference>
<keyword evidence="4" id="KW-0067">ATP-binding</keyword>
<dbReference type="Proteomes" id="UP000807769">
    <property type="component" value="Unassembled WGS sequence"/>
</dbReference>
<comment type="caution">
    <text evidence="7">The sequence shown here is derived from an EMBL/GenBank/DDBJ whole genome shotgun (WGS) entry which is preliminary data.</text>
</comment>
<feature type="compositionally biased region" description="Basic and acidic residues" evidence="5">
    <location>
        <begin position="60"/>
        <end position="71"/>
    </location>
</feature>
<proteinExistence type="predicted"/>
<keyword evidence="2" id="KW-0547">Nucleotide-binding</keyword>
<dbReference type="RefSeq" id="XP_041199098.1">
    <property type="nucleotide sequence ID" value="XM_041342872.1"/>
</dbReference>
<evidence type="ECO:0000256" key="3">
    <source>
        <dbReference type="ARBA" id="ARBA00022777"/>
    </source>
</evidence>
<dbReference type="InterPro" id="IPR011009">
    <property type="entry name" value="Kinase-like_dom_sf"/>
</dbReference>
<protein>
    <submittedName>
        <fullName evidence="7">Kinase-like protein</fullName>
    </submittedName>
</protein>
<dbReference type="Pfam" id="PF00069">
    <property type="entry name" value="Pkinase"/>
    <property type="match status" value="1"/>
</dbReference>
<accession>A0A9P7EM01</accession>
<dbReference type="PANTHER" id="PTHR48016">
    <property type="entry name" value="MAP KINASE KINASE KINASE SSK2-RELATED-RELATED"/>
    <property type="match status" value="1"/>
</dbReference>
<dbReference type="PANTHER" id="PTHR48016:SF48">
    <property type="entry name" value="SERINE_THREONINE-PROTEIN KINASE BCK1_SLK1_SSP31"/>
    <property type="match status" value="1"/>
</dbReference>
<dbReference type="AlphaFoldDB" id="A0A9P7EM01"/>
<keyword evidence="8" id="KW-1185">Reference proteome</keyword>
<dbReference type="PROSITE" id="PS50011">
    <property type="entry name" value="PROTEIN_KINASE_DOM"/>
    <property type="match status" value="1"/>
</dbReference>
<keyword evidence="3 7" id="KW-0418">Kinase</keyword>
<name>A0A9P7EM01_9AGAM</name>
<keyword evidence="1" id="KW-0808">Transferase</keyword>
<dbReference type="SUPFAM" id="SSF56112">
    <property type="entry name" value="Protein kinase-like (PK-like)"/>
    <property type="match status" value="1"/>
</dbReference>
<dbReference type="FunFam" id="1.10.510.10:FF:000182">
    <property type="entry name" value="MAP kinase kinase kinase mkh1"/>
    <property type="match status" value="1"/>
</dbReference>
<dbReference type="InterPro" id="IPR050538">
    <property type="entry name" value="MAP_kinase_kinase_kinase"/>
</dbReference>
<evidence type="ECO:0000313" key="8">
    <source>
        <dbReference type="Proteomes" id="UP000807769"/>
    </source>
</evidence>
<dbReference type="GO" id="GO:0005524">
    <property type="term" value="F:ATP binding"/>
    <property type="evidence" value="ECO:0007669"/>
    <property type="project" value="UniProtKB-KW"/>
</dbReference>
<evidence type="ECO:0000256" key="2">
    <source>
        <dbReference type="ARBA" id="ARBA00022741"/>
    </source>
</evidence>